<keyword evidence="4" id="KW-1185">Reference proteome</keyword>
<accession>A0A1E3UKQ1</accession>
<name>A0A1E3UKQ1_9FIRM</name>
<evidence type="ECO:0000313" key="1">
    <source>
        <dbReference type="EMBL" id="ODR53428.1"/>
    </source>
</evidence>
<dbReference type="EMBL" id="MEHA01000004">
    <property type="protein sequence ID" value="ODR53428.1"/>
    <property type="molecule type" value="Genomic_DNA"/>
</dbReference>
<comment type="caution">
    <text evidence="1">The sequence shown here is derived from an EMBL/GenBank/DDBJ whole genome shotgun (WGS) entry which is preliminary data.</text>
</comment>
<dbReference type="RefSeq" id="WP_069154659.1">
    <property type="nucleotide sequence ID" value="NZ_JAQCZP010000001.1"/>
</dbReference>
<sequence length="101" mass="11592">MIDEPKSSEDYINYIPKRYNCISADDIFIESIVDKLLSVVCYWYSIDNKKNGLAYYGITLISPESCGSICKLIDDSDEYLQLKQILMEAYKAGEFVIHFGI</sequence>
<dbReference type="OrthoDB" id="6638171at2"/>
<organism evidence="1 3">
    <name type="scientific">Eisenbergiella tayi</name>
    <dbReference type="NCBI Taxonomy" id="1432052"/>
    <lineage>
        <taxon>Bacteria</taxon>
        <taxon>Bacillati</taxon>
        <taxon>Bacillota</taxon>
        <taxon>Clostridia</taxon>
        <taxon>Lachnospirales</taxon>
        <taxon>Lachnospiraceae</taxon>
        <taxon>Eisenbergiella</taxon>
    </lineage>
</organism>
<evidence type="ECO:0000313" key="4">
    <source>
        <dbReference type="Proteomes" id="UP000094869"/>
    </source>
</evidence>
<reference evidence="1 3" key="2">
    <citation type="submission" date="2016-08" db="EMBL/GenBank/DDBJ databases">
        <authorList>
            <person name="Seilhamer J.J."/>
        </authorList>
    </citation>
    <scope>NUCLEOTIDE SEQUENCE [LARGE SCALE GENOMIC DNA]</scope>
    <source>
        <strain evidence="1 3">NML150140-1</strain>
    </source>
</reference>
<evidence type="ECO:0000313" key="3">
    <source>
        <dbReference type="Proteomes" id="UP000094271"/>
    </source>
</evidence>
<dbReference type="EMBL" id="MEHD01000019">
    <property type="protein sequence ID" value="ODR58667.1"/>
    <property type="molecule type" value="Genomic_DNA"/>
</dbReference>
<dbReference type="AlphaFoldDB" id="A0A1E3UKQ1"/>
<evidence type="ECO:0000313" key="2">
    <source>
        <dbReference type="EMBL" id="ODR58667.1"/>
    </source>
</evidence>
<reference evidence="2 4" key="1">
    <citation type="submission" date="2016-08" db="EMBL/GenBank/DDBJ databases">
        <title>Characterization of Isolates of Eisenbergiella tayi Derived from Blood Cultures, Using Whole Genome Sequencing.</title>
        <authorList>
            <person name="Bernier A.-M."/>
            <person name="Burdz T."/>
            <person name="Wiebe D."/>
            <person name="Bernard K."/>
        </authorList>
    </citation>
    <scope>NUCLEOTIDE SEQUENCE [LARGE SCALE GENOMIC DNA]</scope>
    <source>
        <strain evidence="2 4">NML120146</strain>
    </source>
</reference>
<dbReference type="Proteomes" id="UP000094271">
    <property type="component" value="Unassembled WGS sequence"/>
</dbReference>
<protein>
    <submittedName>
        <fullName evidence="1">Uncharacterized protein</fullName>
    </submittedName>
</protein>
<proteinExistence type="predicted"/>
<dbReference type="Proteomes" id="UP000094869">
    <property type="component" value="Unassembled WGS sequence"/>
</dbReference>
<gene>
    <name evidence="1" type="ORF">BEI59_06930</name>
    <name evidence="2" type="ORF">BEI63_09245</name>
</gene>